<dbReference type="Proteomes" id="UP001054945">
    <property type="component" value="Unassembled WGS sequence"/>
</dbReference>
<name>A0AAV4WN59_CAEEX</name>
<evidence type="ECO:0000256" key="1">
    <source>
        <dbReference type="SAM" id="MobiDB-lite"/>
    </source>
</evidence>
<comment type="caution">
    <text evidence="2">The sequence shown here is derived from an EMBL/GenBank/DDBJ whole genome shotgun (WGS) entry which is preliminary data.</text>
</comment>
<feature type="region of interest" description="Disordered" evidence="1">
    <location>
        <begin position="80"/>
        <end position="105"/>
    </location>
</feature>
<evidence type="ECO:0000313" key="3">
    <source>
        <dbReference type="Proteomes" id="UP001054945"/>
    </source>
</evidence>
<dbReference type="EMBL" id="BPLR01016377">
    <property type="protein sequence ID" value="GIY83386.1"/>
    <property type="molecule type" value="Genomic_DNA"/>
</dbReference>
<feature type="compositionally biased region" description="Basic and acidic residues" evidence="1">
    <location>
        <begin position="91"/>
        <end position="105"/>
    </location>
</feature>
<accession>A0AAV4WN59</accession>
<keyword evidence="3" id="KW-1185">Reference proteome</keyword>
<evidence type="ECO:0000313" key="2">
    <source>
        <dbReference type="EMBL" id="GIY83386.1"/>
    </source>
</evidence>
<sequence length="105" mass="12143">MHSTKTGMAPVTHDTVFRDTTLMKAIQQKVIESPCCWIMNRLRRQRHLQIHESKNERRGGGGAKRLFKMLSRLLRIMSNVPAGEAPPPVASHRDPETERNFQLRR</sequence>
<organism evidence="2 3">
    <name type="scientific">Caerostris extrusa</name>
    <name type="common">Bark spider</name>
    <name type="synonym">Caerostris bankana</name>
    <dbReference type="NCBI Taxonomy" id="172846"/>
    <lineage>
        <taxon>Eukaryota</taxon>
        <taxon>Metazoa</taxon>
        <taxon>Ecdysozoa</taxon>
        <taxon>Arthropoda</taxon>
        <taxon>Chelicerata</taxon>
        <taxon>Arachnida</taxon>
        <taxon>Araneae</taxon>
        <taxon>Araneomorphae</taxon>
        <taxon>Entelegynae</taxon>
        <taxon>Araneoidea</taxon>
        <taxon>Araneidae</taxon>
        <taxon>Caerostris</taxon>
    </lineage>
</organism>
<dbReference type="AlphaFoldDB" id="A0AAV4WN59"/>
<gene>
    <name evidence="2" type="ORF">CEXT_681081</name>
</gene>
<proteinExistence type="predicted"/>
<reference evidence="2 3" key="1">
    <citation type="submission" date="2021-06" db="EMBL/GenBank/DDBJ databases">
        <title>Caerostris extrusa draft genome.</title>
        <authorList>
            <person name="Kono N."/>
            <person name="Arakawa K."/>
        </authorList>
    </citation>
    <scope>NUCLEOTIDE SEQUENCE [LARGE SCALE GENOMIC DNA]</scope>
</reference>
<protein>
    <submittedName>
        <fullName evidence="2">Uncharacterized protein</fullName>
    </submittedName>
</protein>